<dbReference type="KEGG" id="mjl:Mjls_4203"/>
<dbReference type="InterPro" id="IPR001387">
    <property type="entry name" value="Cro/C1-type_HTH"/>
</dbReference>
<dbReference type="PANTHER" id="PTHR30055:SF234">
    <property type="entry name" value="HTH-TYPE TRANSCRIPTIONAL REGULATOR BETI"/>
    <property type="match status" value="1"/>
</dbReference>
<dbReference type="InterPro" id="IPR009057">
    <property type="entry name" value="Homeodomain-like_sf"/>
</dbReference>
<dbReference type="AlphaFoldDB" id="A0A5Q5CKS9"/>
<dbReference type="InterPro" id="IPR050109">
    <property type="entry name" value="HTH-type_TetR-like_transc_reg"/>
</dbReference>
<dbReference type="PROSITE" id="PS50977">
    <property type="entry name" value="HTH_TETR_2"/>
    <property type="match status" value="1"/>
</dbReference>
<keyword evidence="3" id="KW-0804">Transcription</keyword>
<gene>
    <name evidence="6" type="ordered locus">Mjls_4203</name>
</gene>
<dbReference type="PANTHER" id="PTHR30055">
    <property type="entry name" value="HTH-TYPE TRANSCRIPTIONAL REGULATOR RUTR"/>
    <property type="match status" value="1"/>
</dbReference>
<proteinExistence type="predicted"/>
<dbReference type="SUPFAM" id="SSF46689">
    <property type="entry name" value="Homeodomain-like"/>
    <property type="match status" value="1"/>
</dbReference>
<feature type="domain" description="HTH tetR-type" evidence="5">
    <location>
        <begin position="29"/>
        <end position="89"/>
    </location>
</feature>
<reference evidence="6" key="1">
    <citation type="submission" date="2007-02" db="EMBL/GenBank/DDBJ databases">
        <title>Complete sequence of Mycobacterium sp. JLS.</title>
        <authorList>
            <consortium name="US DOE Joint Genome Institute"/>
            <person name="Copeland A."/>
            <person name="Lucas S."/>
            <person name="Lapidus A."/>
            <person name="Barry K."/>
            <person name="Detter J.C."/>
            <person name="Glavina del Rio T."/>
            <person name="Hammon N."/>
            <person name="Israni S."/>
            <person name="Dalin E."/>
            <person name="Tice H."/>
            <person name="Pitluck S."/>
            <person name="Chain P."/>
            <person name="Malfatti S."/>
            <person name="Shin M."/>
            <person name="Vergez L."/>
            <person name="Schmutz J."/>
            <person name="Larimer F."/>
            <person name="Land M."/>
            <person name="Hauser L."/>
            <person name="Kyrpides N."/>
            <person name="Mikhailova N."/>
            <person name="Miller C.D."/>
            <person name="Anderson A.J."/>
            <person name="Sims R.C."/>
            <person name="Richardson P."/>
        </authorList>
    </citation>
    <scope>NUCLEOTIDE SEQUENCE [LARGE SCALE GENOMIC DNA]</scope>
    <source>
        <strain evidence="6">JLS</strain>
    </source>
</reference>
<protein>
    <submittedName>
        <fullName evidence="6">Transcriptional regulator, TetR family</fullName>
    </submittedName>
</protein>
<dbReference type="Pfam" id="PF00440">
    <property type="entry name" value="TetR_N"/>
    <property type="match status" value="1"/>
</dbReference>
<dbReference type="InterPro" id="IPR001647">
    <property type="entry name" value="HTH_TetR"/>
</dbReference>
<accession>A0A5Q5CKS9</accession>
<organism evidence="6">
    <name type="scientific">Mycobacterium sp. (strain JLS)</name>
    <dbReference type="NCBI Taxonomy" id="164757"/>
    <lineage>
        <taxon>Bacteria</taxon>
        <taxon>Bacillati</taxon>
        <taxon>Actinomycetota</taxon>
        <taxon>Actinomycetes</taxon>
        <taxon>Mycobacteriales</taxon>
        <taxon>Mycobacteriaceae</taxon>
        <taxon>Mycobacterium</taxon>
    </lineage>
</organism>
<evidence type="ECO:0000259" key="5">
    <source>
        <dbReference type="PROSITE" id="PS50977"/>
    </source>
</evidence>
<sequence length="216" mass="23626">MLSIPRLLLHVGNTLCRVEGRGGPMAANHDMLARIFDATTTALARSGARRLSMTDVSAEAGIARGTLYRYFSGKQDLLNAVGVRVVKLFEDGIVNAVEERPELDVRVRVVVEAMADVGRDHPEIMQVIALEPGFGVDFLQQIFPEFVCLLDELLAPALNMTRAVRSMGVTSGQLSELILRIVMSAYVLPTPDLADVPRAILALPCLARWTPDLYLV</sequence>
<feature type="DNA-binding region" description="H-T-H motif" evidence="4">
    <location>
        <begin position="52"/>
        <end position="71"/>
    </location>
</feature>
<keyword evidence="1" id="KW-0805">Transcription regulation</keyword>
<keyword evidence="2 4" id="KW-0238">DNA-binding</keyword>
<dbReference type="GO" id="GO:0000976">
    <property type="term" value="F:transcription cis-regulatory region binding"/>
    <property type="evidence" value="ECO:0007669"/>
    <property type="project" value="TreeGrafter"/>
</dbReference>
<evidence type="ECO:0000256" key="1">
    <source>
        <dbReference type="ARBA" id="ARBA00023015"/>
    </source>
</evidence>
<dbReference type="Gene3D" id="1.10.357.10">
    <property type="entry name" value="Tetracycline Repressor, domain 2"/>
    <property type="match status" value="1"/>
</dbReference>
<dbReference type="GO" id="GO:0003700">
    <property type="term" value="F:DNA-binding transcription factor activity"/>
    <property type="evidence" value="ECO:0007669"/>
    <property type="project" value="TreeGrafter"/>
</dbReference>
<dbReference type="CDD" id="cd00093">
    <property type="entry name" value="HTH_XRE"/>
    <property type="match status" value="1"/>
</dbReference>
<evidence type="ECO:0000256" key="2">
    <source>
        <dbReference type="ARBA" id="ARBA00023125"/>
    </source>
</evidence>
<dbReference type="EMBL" id="CP000580">
    <property type="protein sequence ID" value="ABN99975.1"/>
    <property type="molecule type" value="Genomic_DNA"/>
</dbReference>
<evidence type="ECO:0000256" key="4">
    <source>
        <dbReference type="PROSITE-ProRule" id="PRU00335"/>
    </source>
</evidence>
<evidence type="ECO:0000313" key="6">
    <source>
        <dbReference type="EMBL" id="ABN99975.1"/>
    </source>
</evidence>
<dbReference type="PRINTS" id="PR00455">
    <property type="entry name" value="HTHTETR"/>
</dbReference>
<name>A0A5Q5CKS9_MYCSJ</name>
<evidence type="ECO:0000256" key="3">
    <source>
        <dbReference type="ARBA" id="ARBA00023163"/>
    </source>
</evidence>